<dbReference type="InterPro" id="IPR011662">
    <property type="entry name" value="Secretin/TonB_short_N"/>
</dbReference>
<keyword evidence="2" id="KW-0472">Membrane</keyword>
<sequence length="258" mass="28756">MRSAASAGNSFRRCDSATSSTAAVCVIPAQAAAREPVEFNIASGPLDRALATYAEATRRQLLYSSALVANRVSRGLQGRHPPDRALKLLLANTGLKVRRAGKAYVTLPVQFTDVDVTIARTAPKMDGQRAVLEVEQLYLEQIARAKRFIYAESQYFASRRIAEAMARRLDEADGPEIVIVNPQSAQGWLEPLAMDTARARLIAALRQRDRYDRLRLYHRAFLATASGQLVRQMLIQHRHEPLSPDRFRVARDRAAFAQ</sequence>
<dbReference type="AlphaFoldDB" id="A0AAJ4VC96"/>
<evidence type="ECO:0000259" key="4">
    <source>
        <dbReference type="SMART" id="SM00965"/>
    </source>
</evidence>
<comment type="caution">
    <text evidence="5">The sequence shown here is derived from an EMBL/GenBank/DDBJ whole genome shotgun (WGS) entry which is preliminary data.</text>
</comment>
<dbReference type="SMART" id="SM00965">
    <property type="entry name" value="STN"/>
    <property type="match status" value="1"/>
</dbReference>
<proteinExistence type="predicted"/>
<name>A0AAJ4VC96_9SPHN</name>
<evidence type="ECO:0000313" key="6">
    <source>
        <dbReference type="Proteomes" id="UP000286681"/>
    </source>
</evidence>
<accession>A0AAJ4VC96</accession>
<dbReference type="EMBL" id="QQWO01000003">
    <property type="protein sequence ID" value="RSV06132.1"/>
    <property type="molecule type" value="Genomic_DNA"/>
</dbReference>
<evidence type="ECO:0000313" key="5">
    <source>
        <dbReference type="EMBL" id="RSV06132.1"/>
    </source>
</evidence>
<keyword evidence="1" id="KW-0813">Transport</keyword>
<dbReference type="Pfam" id="PF07660">
    <property type="entry name" value="STN"/>
    <property type="match status" value="1"/>
</dbReference>
<feature type="domain" description="Secretin/TonB short N-terminal" evidence="4">
    <location>
        <begin position="59"/>
        <end position="109"/>
    </location>
</feature>
<dbReference type="GO" id="GO:0019867">
    <property type="term" value="C:outer membrane"/>
    <property type="evidence" value="ECO:0007669"/>
    <property type="project" value="InterPro"/>
</dbReference>
<evidence type="ECO:0000256" key="2">
    <source>
        <dbReference type="ARBA" id="ARBA00023136"/>
    </source>
</evidence>
<reference evidence="5 6" key="1">
    <citation type="submission" date="2018-07" db="EMBL/GenBank/DDBJ databases">
        <title>Genomic and Epidemiologic Investigation of an Indolent Hospital Outbreak.</title>
        <authorList>
            <person name="Johnson R.C."/>
            <person name="Deming C."/>
            <person name="Conlan S."/>
            <person name="Zellmer C.J."/>
            <person name="Michelin A.V."/>
            <person name="Lee-Lin S."/>
            <person name="Thomas P.J."/>
            <person name="Park M."/>
            <person name="Weingarten R.A."/>
            <person name="Less J."/>
            <person name="Dekker J.P."/>
            <person name="Frank K.M."/>
            <person name="Musser K.A."/>
            <person name="Mcquiston J.R."/>
            <person name="Henderson D.K."/>
            <person name="Lau A.F."/>
            <person name="Palmore T.N."/>
            <person name="Segre J.A."/>
        </authorList>
    </citation>
    <scope>NUCLEOTIDE SEQUENCE [LARGE SCALE GENOMIC DNA]</scope>
    <source>
        <strain evidence="5 6">SK-NIH.Env10_0317</strain>
    </source>
</reference>
<dbReference type="Proteomes" id="UP000286681">
    <property type="component" value="Unassembled WGS sequence"/>
</dbReference>
<evidence type="ECO:0000256" key="1">
    <source>
        <dbReference type="ARBA" id="ARBA00022448"/>
    </source>
</evidence>
<dbReference type="SUPFAM" id="SSF56024">
    <property type="entry name" value="Phospholipase D/nuclease"/>
    <property type="match status" value="1"/>
</dbReference>
<gene>
    <name evidence="5" type="ORF">CA257_04160</name>
</gene>
<evidence type="ECO:0000256" key="3">
    <source>
        <dbReference type="ARBA" id="ARBA00023237"/>
    </source>
</evidence>
<keyword evidence="3" id="KW-0998">Cell outer membrane</keyword>
<organism evidence="5 6">
    <name type="scientific">Sphingomonas koreensis</name>
    <dbReference type="NCBI Taxonomy" id="93064"/>
    <lineage>
        <taxon>Bacteria</taxon>
        <taxon>Pseudomonadati</taxon>
        <taxon>Pseudomonadota</taxon>
        <taxon>Alphaproteobacteria</taxon>
        <taxon>Sphingomonadales</taxon>
        <taxon>Sphingomonadaceae</taxon>
        <taxon>Sphingomonas</taxon>
    </lineage>
</organism>
<dbReference type="Gene3D" id="3.55.50.30">
    <property type="match status" value="1"/>
</dbReference>
<protein>
    <recommendedName>
        <fullName evidence="4">Secretin/TonB short N-terminal domain-containing protein</fullName>
    </recommendedName>
</protein>